<feature type="transmembrane region" description="Helical" evidence="2">
    <location>
        <begin position="198"/>
        <end position="222"/>
    </location>
</feature>
<keyword evidence="4" id="KW-1185">Reference proteome</keyword>
<feature type="transmembrane region" description="Helical" evidence="2">
    <location>
        <begin position="242"/>
        <end position="270"/>
    </location>
</feature>
<feature type="compositionally biased region" description="Basic and acidic residues" evidence="1">
    <location>
        <begin position="131"/>
        <end position="148"/>
    </location>
</feature>
<evidence type="ECO:0000256" key="1">
    <source>
        <dbReference type="SAM" id="MobiDB-lite"/>
    </source>
</evidence>
<dbReference type="EMBL" id="VSWD01000003">
    <property type="protein sequence ID" value="KAK3105928.1"/>
    <property type="molecule type" value="Genomic_DNA"/>
</dbReference>
<evidence type="ECO:0000313" key="3">
    <source>
        <dbReference type="EMBL" id="KAK3105928.1"/>
    </source>
</evidence>
<organism evidence="3 4">
    <name type="scientific">Pinctada imbricata</name>
    <name type="common">Atlantic pearl-oyster</name>
    <name type="synonym">Pinctada martensii</name>
    <dbReference type="NCBI Taxonomy" id="66713"/>
    <lineage>
        <taxon>Eukaryota</taxon>
        <taxon>Metazoa</taxon>
        <taxon>Spiralia</taxon>
        <taxon>Lophotrochozoa</taxon>
        <taxon>Mollusca</taxon>
        <taxon>Bivalvia</taxon>
        <taxon>Autobranchia</taxon>
        <taxon>Pteriomorphia</taxon>
        <taxon>Pterioida</taxon>
        <taxon>Pterioidea</taxon>
        <taxon>Pteriidae</taxon>
        <taxon>Pinctada</taxon>
    </lineage>
</organism>
<name>A0AA88YI22_PINIB</name>
<feature type="compositionally biased region" description="Acidic residues" evidence="1">
    <location>
        <begin position="74"/>
        <end position="91"/>
    </location>
</feature>
<accession>A0AA88YI22</accession>
<feature type="compositionally biased region" description="Polar residues" evidence="1">
    <location>
        <begin position="1"/>
        <end position="22"/>
    </location>
</feature>
<keyword evidence="2" id="KW-0812">Transmembrane</keyword>
<evidence type="ECO:0000256" key="2">
    <source>
        <dbReference type="SAM" id="Phobius"/>
    </source>
</evidence>
<keyword evidence="2" id="KW-0472">Membrane</keyword>
<evidence type="ECO:0008006" key="5">
    <source>
        <dbReference type="Google" id="ProtNLM"/>
    </source>
</evidence>
<feature type="compositionally biased region" description="Polar residues" evidence="1">
    <location>
        <begin position="106"/>
        <end position="128"/>
    </location>
</feature>
<dbReference type="InterPro" id="IPR029386">
    <property type="entry name" value="TMEM169"/>
</dbReference>
<evidence type="ECO:0000313" key="4">
    <source>
        <dbReference type="Proteomes" id="UP001186944"/>
    </source>
</evidence>
<proteinExistence type="predicted"/>
<feature type="compositionally biased region" description="Basic and acidic residues" evidence="1">
    <location>
        <begin position="60"/>
        <end position="73"/>
    </location>
</feature>
<dbReference type="Pfam" id="PF15052">
    <property type="entry name" value="TMEM169"/>
    <property type="match status" value="1"/>
</dbReference>
<sequence>MASPPTGFSDSTTGPPVSQTIAAPNKDHPPGKSTAPEYRPQGKENIAEQELEESNTKQGIQEKNDSQEHRESGIDQELEENNTEQELDASADTDKYDSATPDLVTENVSISTNQNVDSAITSSSNDANGISDKDNGTAEKEDNKKENVVKSPTVRFSSCSKGDNSEEVEVIEFTHTEIMDFNTNGKRKCCGPLNGPHIVLFTIFCLPAALFISLFGAFYYGALTWYNLLTYVSEEKRIWHKIFISPIIILSFPVTVGLTALIISVCSAFVQISWSFTRWREVILDVDKGFYGWLCDKLSVPMCSPYDSVIIHEDSELEPMRT</sequence>
<dbReference type="PANTHER" id="PTHR31777">
    <property type="entry name" value="TRANSMEMBRANE PROTEIN 169"/>
    <property type="match status" value="1"/>
</dbReference>
<dbReference type="AlphaFoldDB" id="A0AA88YI22"/>
<comment type="caution">
    <text evidence="3">The sequence shown here is derived from an EMBL/GenBank/DDBJ whole genome shotgun (WGS) entry which is preliminary data.</text>
</comment>
<dbReference type="PANTHER" id="PTHR31777:SF0">
    <property type="entry name" value="TRANSMEMBRANE PROTEIN 169"/>
    <property type="match status" value="1"/>
</dbReference>
<protein>
    <recommendedName>
        <fullName evidence="5">Transmembrane protein 169</fullName>
    </recommendedName>
</protein>
<dbReference type="Proteomes" id="UP001186944">
    <property type="component" value="Unassembled WGS sequence"/>
</dbReference>
<keyword evidence="2" id="KW-1133">Transmembrane helix</keyword>
<feature type="region of interest" description="Disordered" evidence="1">
    <location>
        <begin position="1"/>
        <end position="148"/>
    </location>
</feature>
<reference evidence="3" key="1">
    <citation type="submission" date="2019-08" db="EMBL/GenBank/DDBJ databases">
        <title>The improved chromosome-level genome for the pearl oyster Pinctada fucata martensii using PacBio sequencing and Hi-C.</title>
        <authorList>
            <person name="Zheng Z."/>
        </authorList>
    </citation>
    <scope>NUCLEOTIDE SEQUENCE</scope>
    <source>
        <strain evidence="3">ZZ-2019</strain>
        <tissue evidence="3">Adductor muscle</tissue>
    </source>
</reference>
<gene>
    <name evidence="3" type="ORF">FSP39_008737</name>
</gene>